<dbReference type="AlphaFoldDB" id="A0ABD5RKD0"/>
<dbReference type="Proteomes" id="UP001596099">
    <property type="component" value="Unassembled WGS sequence"/>
</dbReference>
<keyword evidence="2" id="KW-1185">Reference proteome</keyword>
<comment type="caution">
    <text evidence="1">The sequence shown here is derived from an EMBL/GenBank/DDBJ whole genome shotgun (WGS) entry which is preliminary data.</text>
</comment>
<proteinExistence type="predicted"/>
<protein>
    <submittedName>
        <fullName evidence="1">Uncharacterized protein</fullName>
    </submittedName>
</protein>
<dbReference type="RefSeq" id="WP_247413759.1">
    <property type="nucleotide sequence ID" value="NZ_JALLGW010000001.1"/>
</dbReference>
<name>A0ABD5RKD0_9EURY</name>
<dbReference type="EMBL" id="JBHSQH010000001">
    <property type="protein sequence ID" value="MFC5970839.1"/>
    <property type="molecule type" value="Genomic_DNA"/>
</dbReference>
<evidence type="ECO:0000313" key="1">
    <source>
        <dbReference type="EMBL" id="MFC5970839.1"/>
    </source>
</evidence>
<gene>
    <name evidence="1" type="ORF">ACFPYI_05785</name>
</gene>
<evidence type="ECO:0000313" key="2">
    <source>
        <dbReference type="Proteomes" id="UP001596099"/>
    </source>
</evidence>
<reference evidence="1 2" key="1">
    <citation type="journal article" date="2019" name="Int. J. Syst. Evol. Microbiol.">
        <title>The Global Catalogue of Microorganisms (GCM) 10K type strain sequencing project: providing services to taxonomists for standard genome sequencing and annotation.</title>
        <authorList>
            <consortium name="The Broad Institute Genomics Platform"/>
            <consortium name="The Broad Institute Genome Sequencing Center for Infectious Disease"/>
            <person name="Wu L."/>
            <person name="Ma J."/>
        </authorList>
    </citation>
    <scope>NUCLEOTIDE SEQUENCE [LARGE SCALE GENOMIC DNA]</scope>
    <source>
        <strain evidence="1 2">CGMCC 1.12543</strain>
    </source>
</reference>
<sequence>MPEQLTVKCAQCGTVYSARKENGQFVLTTGATSCSCGSRSFVEYPRGKRTVVP</sequence>
<organism evidence="1 2">
    <name type="scientific">Halomarina salina</name>
    <dbReference type="NCBI Taxonomy" id="1872699"/>
    <lineage>
        <taxon>Archaea</taxon>
        <taxon>Methanobacteriati</taxon>
        <taxon>Methanobacteriota</taxon>
        <taxon>Stenosarchaea group</taxon>
        <taxon>Halobacteria</taxon>
        <taxon>Halobacteriales</taxon>
        <taxon>Natronomonadaceae</taxon>
        <taxon>Halomarina</taxon>
    </lineage>
</organism>
<accession>A0ABD5RKD0</accession>